<comment type="caution">
    <text evidence="1">The sequence shown here is derived from an EMBL/GenBank/DDBJ whole genome shotgun (WGS) entry which is preliminary data.</text>
</comment>
<protein>
    <submittedName>
        <fullName evidence="1">Uncharacterized protein</fullName>
    </submittedName>
</protein>
<accession>A0ACC2WNN1</accession>
<proteinExistence type="predicted"/>
<gene>
    <name evidence="1" type="ORF">QFC20_002131</name>
</gene>
<evidence type="ECO:0000313" key="1">
    <source>
        <dbReference type="EMBL" id="KAJ9112804.1"/>
    </source>
</evidence>
<dbReference type="Proteomes" id="UP001230649">
    <property type="component" value="Unassembled WGS sequence"/>
</dbReference>
<name>A0ACC2WNN1_9TREE</name>
<organism evidence="1 2">
    <name type="scientific">Naganishia adeliensis</name>
    <dbReference type="NCBI Taxonomy" id="92952"/>
    <lineage>
        <taxon>Eukaryota</taxon>
        <taxon>Fungi</taxon>
        <taxon>Dikarya</taxon>
        <taxon>Basidiomycota</taxon>
        <taxon>Agaricomycotina</taxon>
        <taxon>Tremellomycetes</taxon>
        <taxon>Filobasidiales</taxon>
        <taxon>Filobasidiaceae</taxon>
        <taxon>Naganishia</taxon>
    </lineage>
</organism>
<evidence type="ECO:0000313" key="2">
    <source>
        <dbReference type="Proteomes" id="UP001230649"/>
    </source>
</evidence>
<reference evidence="1" key="1">
    <citation type="submission" date="2023-04" db="EMBL/GenBank/DDBJ databases">
        <title>Draft Genome sequencing of Naganishia species isolated from polar environments using Oxford Nanopore Technology.</title>
        <authorList>
            <person name="Leo P."/>
            <person name="Venkateswaran K."/>
        </authorList>
    </citation>
    <scope>NUCLEOTIDE SEQUENCE</scope>
    <source>
        <strain evidence="1">MNA-CCFEE 5262</strain>
    </source>
</reference>
<dbReference type="EMBL" id="JASBWS010000014">
    <property type="protein sequence ID" value="KAJ9112804.1"/>
    <property type="molecule type" value="Genomic_DNA"/>
</dbReference>
<sequence length="270" mass="26976">MMTTKIVPCTTTTTVIDSQTTTLTLWSTEVQTSTEHISGASTVTVWLVTPAPEIKSKTWAQEETFTFIRTGTATSYWTETKAVQTSMVTVAGPETTWTDGGPPAPTSCHECDDDQDDAPPPPAPTTSTILASPQPAWTQTTASGANASPVPPAGGSYPAPASGALVAPVGWMGNPQAPGVAASPAVLTPGTGLSAGAPIATGPGVAIPSTANAQGIAMQPGSNSNGAATPGGAVDSPFTSDALPSSKIFASSIILVVGTVVSLVCSVVVL</sequence>
<keyword evidence="2" id="KW-1185">Reference proteome</keyword>